<dbReference type="Proteomes" id="UP000641137">
    <property type="component" value="Unassembled WGS sequence"/>
</dbReference>
<proteinExistence type="predicted"/>
<reference evidence="1" key="2">
    <citation type="submission" date="2020-09" db="EMBL/GenBank/DDBJ databases">
        <authorList>
            <person name="Sun Q."/>
            <person name="Kim S."/>
        </authorList>
    </citation>
    <scope>NUCLEOTIDE SEQUENCE</scope>
    <source>
        <strain evidence="1">KCTC 42097</strain>
    </source>
</reference>
<keyword evidence="2" id="KW-1185">Reference proteome</keyword>
<protein>
    <submittedName>
        <fullName evidence="1">Uncharacterized protein</fullName>
    </submittedName>
</protein>
<dbReference type="AlphaFoldDB" id="A0A8J3GGL7"/>
<accession>A0A8J3GGL7</accession>
<name>A0A8J3GGL7_9HYPH</name>
<dbReference type="EMBL" id="BMZO01000004">
    <property type="protein sequence ID" value="GHC69436.1"/>
    <property type="molecule type" value="Genomic_DNA"/>
</dbReference>
<reference evidence="1" key="1">
    <citation type="journal article" date="2014" name="Int. J. Syst. Evol. Microbiol.">
        <title>Complete genome sequence of Corynebacterium casei LMG S-19264T (=DSM 44701T), isolated from a smear-ripened cheese.</title>
        <authorList>
            <consortium name="US DOE Joint Genome Institute (JGI-PGF)"/>
            <person name="Walter F."/>
            <person name="Albersmeier A."/>
            <person name="Kalinowski J."/>
            <person name="Ruckert C."/>
        </authorList>
    </citation>
    <scope>NUCLEOTIDE SEQUENCE</scope>
    <source>
        <strain evidence="1">KCTC 42097</strain>
    </source>
</reference>
<gene>
    <name evidence="1" type="ORF">GCM10010136_15270</name>
</gene>
<sequence length="63" mass="7001">MRYAAYLATENVMNLIELIQLVSGEGPPIHFYDRLAGNGKRGMYDLGRAFPEGLKQGNTDIVD</sequence>
<evidence type="ECO:0000313" key="1">
    <source>
        <dbReference type="EMBL" id="GHC69436.1"/>
    </source>
</evidence>
<evidence type="ECO:0000313" key="2">
    <source>
        <dbReference type="Proteomes" id="UP000641137"/>
    </source>
</evidence>
<comment type="caution">
    <text evidence="1">The sequence shown here is derived from an EMBL/GenBank/DDBJ whole genome shotgun (WGS) entry which is preliminary data.</text>
</comment>
<organism evidence="1 2">
    <name type="scientific">Limoniibacter endophyticus</name>
    <dbReference type="NCBI Taxonomy" id="1565040"/>
    <lineage>
        <taxon>Bacteria</taxon>
        <taxon>Pseudomonadati</taxon>
        <taxon>Pseudomonadota</taxon>
        <taxon>Alphaproteobacteria</taxon>
        <taxon>Hyphomicrobiales</taxon>
        <taxon>Bartonellaceae</taxon>
        <taxon>Limoniibacter</taxon>
    </lineage>
</organism>